<dbReference type="PANTHER" id="PTHR24042:SF5">
    <property type="entry name" value="EGF-LIKE CALCIUM-BINDING DOMAIN-CONTAINING PROTEIN"/>
    <property type="match status" value="1"/>
</dbReference>
<keyword evidence="12" id="KW-1185">Reference proteome</keyword>
<dbReference type="CDD" id="cd00054">
    <property type="entry name" value="EGF_CA"/>
    <property type="match status" value="7"/>
</dbReference>
<reference evidence="11 12" key="1">
    <citation type="submission" date="2022-05" db="EMBL/GenBank/DDBJ databases">
        <authorList>
            <consortium name="Genoscope - CEA"/>
            <person name="William W."/>
        </authorList>
    </citation>
    <scope>NUCLEOTIDE SEQUENCE [LARGE SCALE GENOMIC DNA]</scope>
</reference>
<feature type="domain" description="EGF-like" evidence="9">
    <location>
        <begin position="526"/>
        <end position="566"/>
    </location>
</feature>
<proteinExistence type="predicted"/>
<feature type="domain" description="EGF-like" evidence="9">
    <location>
        <begin position="193"/>
        <end position="231"/>
    </location>
</feature>
<feature type="domain" description="EGF-like" evidence="9">
    <location>
        <begin position="113"/>
        <end position="150"/>
    </location>
</feature>
<dbReference type="PROSITE" id="PS50026">
    <property type="entry name" value="EGF_3"/>
    <property type="match status" value="7"/>
</dbReference>
<dbReference type="InterPro" id="IPR024731">
    <property type="entry name" value="NELL2-like_EGF"/>
</dbReference>
<dbReference type="Proteomes" id="UP001159405">
    <property type="component" value="Unassembled WGS sequence"/>
</dbReference>
<dbReference type="SMART" id="SM00473">
    <property type="entry name" value="PAN_AP"/>
    <property type="match status" value="2"/>
</dbReference>
<evidence type="ECO:0000256" key="7">
    <source>
        <dbReference type="SAM" id="MobiDB-lite"/>
    </source>
</evidence>
<dbReference type="InterPro" id="IPR009030">
    <property type="entry name" value="Growth_fac_rcpt_cys_sf"/>
</dbReference>
<feature type="domain" description="Apple" evidence="10">
    <location>
        <begin position="408"/>
        <end position="485"/>
    </location>
</feature>
<dbReference type="Gene3D" id="3.50.4.10">
    <property type="entry name" value="Hepatocyte Growth Factor"/>
    <property type="match status" value="1"/>
</dbReference>
<comment type="caution">
    <text evidence="11">The sequence shown here is derived from an EMBL/GenBank/DDBJ whole genome shotgun (WGS) entry which is preliminary data.</text>
</comment>
<evidence type="ECO:0000313" key="11">
    <source>
        <dbReference type="EMBL" id="CAH3181265.1"/>
    </source>
</evidence>
<evidence type="ECO:0000256" key="6">
    <source>
        <dbReference type="PROSITE-ProRule" id="PRU00076"/>
    </source>
</evidence>
<dbReference type="Gene3D" id="2.10.25.10">
    <property type="entry name" value="Laminin"/>
    <property type="match status" value="7"/>
</dbReference>
<keyword evidence="3" id="KW-0677">Repeat</keyword>
<evidence type="ECO:0000313" key="12">
    <source>
        <dbReference type="Proteomes" id="UP001159405"/>
    </source>
</evidence>
<dbReference type="InterPro" id="IPR000152">
    <property type="entry name" value="EGF-type_Asp/Asn_hydroxyl_site"/>
</dbReference>
<keyword evidence="5" id="KW-0325">Glycoprotein</keyword>
<feature type="domain" description="EGF-like" evidence="9">
    <location>
        <begin position="485"/>
        <end position="525"/>
    </location>
</feature>
<keyword evidence="1 6" id="KW-0245">EGF-like domain</keyword>
<accession>A0ABN8RSK0</accession>
<feature type="signal peptide" evidence="8">
    <location>
        <begin position="1"/>
        <end position="22"/>
    </location>
</feature>
<gene>
    <name evidence="11" type="ORF">PLOB_00024524</name>
</gene>
<evidence type="ECO:0000259" key="9">
    <source>
        <dbReference type="PROSITE" id="PS50026"/>
    </source>
</evidence>
<dbReference type="InterPro" id="IPR000742">
    <property type="entry name" value="EGF"/>
</dbReference>
<dbReference type="InterPro" id="IPR001881">
    <property type="entry name" value="EGF-like_Ca-bd_dom"/>
</dbReference>
<evidence type="ECO:0000259" key="10">
    <source>
        <dbReference type="PROSITE" id="PS50948"/>
    </source>
</evidence>
<dbReference type="SMART" id="SM00181">
    <property type="entry name" value="EGF"/>
    <property type="match status" value="7"/>
</dbReference>
<dbReference type="SMART" id="SM00179">
    <property type="entry name" value="EGF_CA"/>
    <property type="match status" value="6"/>
</dbReference>
<dbReference type="Pfam" id="PF00024">
    <property type="entry name" value="PAN_1"/>
    <property type="match status" value="2"/>
</dbReference>
<evidence type="ECO:0000256" key="1">
    <source>
        <dbReference type="ARBA" id="ARBA00022536"/>
    </source>
</evidence>
<evidence type="ECO:0000256" key="3">
    <source>
        <dbReference type="ARBA" id="ARBA00022737"/>
    </source>
</evidence>
<sequence length="836" mass="92777">MLANLLLFCIHFLLSTWTQVSACLNDGPCRELAFPSFLFFADKRLMNHTIKTLKVRDLDECELRCYYEHDCVSLNFENKMVGNGKYSCELNNSTHGEHDKDFVQAPNFLYRGTNNPCGSSPCKNNGTCQSGFTKKGYHCLCRGFTGARCQDDIDECEEKSHDCSKNANCTNSKGSYRCKCKTGFRGDGYNCRDIDECQEKRCGTNATCTNTEGSFRCTCNIGYYGDGYNCTECYTIFDFEDHDLSNWTLKGTAFNNQPTYGNNTLSRPERVWSNHKGDWWIGTFENRFSPSAPFGGQQGDGPQGSMTSPSFQITGKLLTFLIGAGCGGHTVPNIRAELIIAGKVVGEETPKECDEAMREKSWNVTGYAGKNAQLRLNPQFKLCMMSLALFTICLISQMHGSEAVGGPCKTSERSISGKALKGHTFKEFAVRGIVDCQNTCERDPRCASYNFYIPGKMCELNSHTKEQKPEDFVTDDQRFYMKREDEDECLKTPPVCDVNANCNNTLGSYLCFCKEGFMGDGKTCQDINECETGKHHCDSNAFCNNTNGSYICTCKPGYTGNGVNCTDINECETGKHHCDSNAFCNNTNGSFICTCKPGYTGNGVNCTDIDECQEKRCGKNATCTNTEGSFRCTCNIGYYGDGYKCTGIPLLVQTSQDKAVASEECYTIFDFEDHDLSNWTLNGTAFNNQPTYGNNTLSRTGRAWSNHKGDWWIGTYEDRSSPSEPFGGEQGDGPQGSLTSPSFQITGKLLTFLIGAGCTGHTVPNIRAELIIDGEVLRMETPTECDGAMKEKSWNVTDYAGKNAQLRLVDHYSGHWGHINFDHLQACHKLISDTNP</sequence>
<dbReference type="SUPFAM" id="SSF57184">
    <property type="entry name" value="Growth factor receptor domain"/>
    <property type="match status" value="2"/>
</dbReference>
<dbReference type="PANTHER" id="PTHR24042">
    <property type="entry name" value="NEL HOMOLOG"/>
    <property type="match status" value="1"/>
</dbReference>
<name>A0ABN8RSK0_9CNID</name>
<dbReference type="EMBL" id="CALNXK010000292">
    <property type="protein sequence ID" value="CAH3181265.1"/>
    <property type="molecule type" value="Genomic_DNA"/>
</dbReference>
<protein>
    <submittedName>
        <fullName evidence="11">Uncharacterized protein</fullName>
    </submittedName>
</protein>
<dbReference type="SUPFAM" id="SSF57414">
    <property type="entry name" value="Hairpin loop containing domain-like"/>
    <property type="match status" value="2"/>
</dbReference>
<dbReference type="InterPro" id="IPR051586">
    <property type="entry name" value="PKC-binding_NELL"/>
</dbReference>
<dbReference type="PROSITE" id="PS00010">
    <property type="entry name" value="ASX_HYDROXYL"/>
    <property type="match status" value="6"/>
</dbReference>
<keyword evidence="4 6" id="KW-1015">Disulfide bond</keyword>
<comment type="caution">
    <text evidence="6">Lacks conserved residue(s) required for the propagation of feature annotation.</text>
</comment>
<feature type="domain" description="EGF-like" evidence="9">
    <location>
        <begin position="567"/>
        <end position="607"/>
    </location>
</feature>
<evidence type="ECO:0000256" key="4">
    <source>
        <dbReference type="ARBA" id="ARBA00023157"/>
    </source>
</evidence>
<keyword evidence="2 8" id="KW-0732">Signal</keyword>
<feature type="domain" description="Apple" evidence="10">
    <location>
        <begin position="29"/>
        <end position="114"/>
    </location>
</feature>
<feature type="region of interest" description="Disordered" evidence="7">
    <location>
        <begin position="719"/>
        <end position="740"/>
    </location>
</feature>
<dbReference type="Pfam" id="PF12947">
    <property type="entry name" value="EGF_3"/>
    <property type="match status" value="6"/>
</dbReference>
<evidence type="ECO:0000256" key="2">
    <source>
        <dbReference type="ARBA" id="ARBA00022729"/>
    </source>
</evidence>
<feature type="disulfide bond" evidence="6">
    <location>
        <begin position="122"/>
        <end position="139"/>
    </location>
</feature>
<dbReference type="PROSITE" id="PS50948">
    <property type="entry name" value="PAN"/>
    <property type="match status" value="2"/>
</dbReference>
<dbReference type="InterPro" id="IPR003609">
    <property type="entry name" value="Pan_app"/>
</dbReference>
<evidence type="ECO:0000256" key="8">
    <source>
        <dbReference type="SAM" id="SignalP"/>
    </source>
</evidence>
<dbReference type="PROSITE" id="PS01186">
    <property type="entry name" value="EGF_2"/>
    <property type="match status" value="6"/>
</dbReference>
<dbReference type="PROSITE" id="PS01187">
    <property type="entry name" value="EGF_CA"/>
    <property type="match status" value="2"/>
</dbReference>
<evidence type="ECO:0000256" key="5">
    <source>
        <dbReference type="ARBA" id="ARBA00023180"/>
    </source>
</evidence>
<dbReference type="InterPro" id="IPR018097">
    <property type="entry name" value="EGF_Ca-bd_CS"/>
</dbReference>
<dbReference type="SUPFAM" id="SSF57196">
    <property type="entry name" value="EGF/Laminin"/>
    <property type="match status" value="2"/>
</dbReference>
<feature type="domain" description="EGF-like" evidence="9">
    <location>
        <begin position="608"/>
        <end position="646"/>
    </location>
</feature>
<organism evidence="11 12">
    <name type="scientific">Porites lobata</name>
    <dbReference type="NCBI Taxonomy" id="104759"/>
    <lineage>
        <taxon>Eukaryota</taxon>
        <taxon>Metazoa</taxon>
        <taxon>Cnidaria</taxon>
        <taxon>Anthozoa</taxon>
        <taxon>Hexacorallia</taxon>
        <taxon>Scleractinia</taxon>
        <taxon>Fungiina</taxon>
        <taxon>Poritidae</taxon>
        <taxon>Porites</taxon>
    </lineage>
</organism>
<feature type="chain" id="PRO_5046255212" evidence="8">
    <location>
        <begin position="23"/>
        <end position="836"/>
    </location>
</feature>
<feature type="domain" description="EGF-like" evidence="9">
    <location>
        <begin position="152"/>
        <end position="192"/>
    </location>
</feature>